<protein>
    <submittedName>
        <fullName evidence="2">Transglutaminase family protein</fullName>
    </submittedName>
    <submittedName>
        <fullName evidence="3">Transglutaminase-like putative cysteine protease</fullName>
    </submittedName>
</protein>
<evidence type="ECO:0000313" key="4">
    <source>
        <dbReference type="Proteomes" id="UP000295484"/>
    </source>
</evidence>
<dbReference type="PANTHER" id="PTHR33490:SF6">
    <property type="entry name" value="SLL1049 PROTEIN"/>
    <property type="match status" value="1"/>
</dbReference>
<reference evidence="3 4" key="1">
    <citation type="submission" date="2019-03" db="EMBL/GenBank/DDBJ databases">
        <title>Genomic Encyclopedia of Type Strains, Phase IV (KMG-IV): sequencing the most valuable type-strain genomes for metagenomic binning, comparative biology and taxonomic classification.</title>
        <authorList>
            <person name="Goeker M."/>
        </authorList>
    </citation>
    <scope>NUCLEOTIDE SEQUENCE [LARGE SCALE GENOMIC DNA]</scope>
    <source>
        <strain evidence="3 4">JA181</strain>
    </source>
</reference>
<dbReference type="EMBL" id="SOEB01000029">
    <property type="protein sequence ID" value="TDX22581.1"/>
    <property type="molecule type" value="Genomic_DNA"/>
</dbReference>
<dbReference type="AlphaFoldDB" id="A0A4R8FK72"/>
<dbReference type="Pfam" id="PF01841">
    <property type="entry name" value="Transglut_core"/>
    <property type="match status" value="1"/>
</dbReference>
<organism evidence="3 4">
    <name type="scientific">Rhodovulum visakhapatnamense</name>
    <dbReference type="NCBI Taxonomy" id="364297"/>
    <lineage>
        <taxon>Bacteria</taxon>
        <taxon>Pseudomonadati</taxon>
        <taxon>Pseudomonadota</taxon>
        <taxon>Alphaproteobacteria</taxon>
        <taxon>Rhodobacterales</taxon>
        <taxon>Paracoccaceae</taxon>
        <taxon>Rhodovulum</taxon>
    </lineage>
</organism>
<evidence type="ECO:0000259" key="1">
    <source>
        <dbReference type="SMART" id="SM00460"/>
    </source>
</evidence>
<dbReference type="InterPro" id="IPR013589">
    <property type="entry name" value="Bac_transglu_N"/>
</dbReference>
<evidence type="ECO:0000313" key="2">
    <source>
        <dbReference type="EMBL" id="MBL3576687.1"/>
    </source>
</evidence>
<feature type="domain" description="Transglutaminase-like" evidence="1">
    <location>
        <begin position="157"/>
        <end position="221"/>
    </location>
</feature>
<dbReference type="InterPro" id="IPR038765">
    <property type="entry name" value="Papain-like_cys_pep_sf"/>
</dbReference>
<reference evidence="5" key="2">
    <citation type="submission" date="2021-01" db="EMBL/GenBank/DDBJ databases">
        <title>Draft genomes of Rhodovulum sulfidophilum.</title>
        <authorList>
            <person name="Guzman M.S."/>
        </authorList>
    </citation>
    <scope>NUCLEOTIDE SEQUENCE [LARGE SCALE GENOMIC DNA]</scope>
    <source>
        <strain evidence="5">AB19</strain>
    </source>
</reference>
<dbReference type="InterPro" id="IPR002931">
    <property type="entry name" value="Transglutaminase-like"/>
</dbReference>
<accession>A0A4R8FK72</accession>
<proteinExistence type="predicted"/>
<keyword evidence="5" id="KW-1185">Reference proteome</keyword>
<evidence type="ECO:0000313" key="5">
    <source>
        <dbReference type="Proteomes" id="UP000635853"/>
    </source>
</evidence>
<keyword evidence="3" id="KW-0645">Protease</keyword>
<gene>
    <name evidence="3" type="ORF">EV657_12919</name>
    <name evidence="2" type="ORF">JMJ92_00705</name>
</gene>
<dbReference type="SUPFAM" id="SSF54001">
    <property type="entry name" value="Cysteine proteinases"/>
    <property type="match status" value="1"/>
</dbReference>
<dbReference type="Pfam" id="PF08379">
    <property type="entry name" value="Bact_transglu_N"/>
    <property type="match status" value="1"/>
</dbReference>
<dbReference type="Gene3D" id="3.10.620.30">
    <property type="match status" value="1"/>
</dbReference>
<dbReference type="Proteomes" id="UP000295484">
    <property type="component" value="Unassembled WGS sequence"/>
</dbReference>
<name>A0A4R8FK72_9RHOB</name>
<evidence type="ECO:0000313" key="3">
    <source>
        <dbReference type="EMBL" id="TDX22581.1"/>
    </source>
</evidence>
<dbReference type="GO" id="GO:0006508">
    <property type="term" value="P:proteolysis"/>
    <property type="evidence" value="ECO:0007669"/>
    <property type="project" value="UniProtKB-KW"/>
</dbReference>
<comment type="caution">
    <text evidence="3">The sequence shown here is derived from an EMBL/GenBank/DDBJ whole genome shotgun (WGS) entry which is preliminary data.</text>
</comment>
<dbReference type="Proteomes" id="UP000635853">
    <property type="component" value="Unassembled WGS sequence"/>
</dbReference>
<dbReference type="RefSeq" id="WP_075785167.1">
    <property type="nucleotide sequence ID" value="NZ_JAESIL010000002.1"/>
</dbReference>
<dbReference type="SMART" id="SM00460">
    <property type="entry name" value="TGc"/>
    <property type="match status" value="1"/>
</dbReference>
<keyword evidence="3" id="KW-0378">Hydrolase</keyword>
<dbReference type="EMBL" id="JAESIL010000002">
    <property type="protein sequence ID" value="MBL3576687.1"/>
    <property type="molecule type" value="Genomic_DNA"/>
</dbReference>
<reference evidence="2" key="3">
    <citation type="submission" date="2021-01" db="EMBL/GenBank/DDBJ databases">
        <authorList>
            <person name="Guzman M.S."/>
        </authorList>
    </citation>
    <scope>NUCLEOTIDE SEQUENCE</scope>
    <source>
        <strain evidence="2">AB19</strain>
    </source>
</reference>
<dbReference type="PANTHER" id="PTHR33490">
    <property type="entry name" value="BLR5614 PROTEIN-RELATED"/>
    <property type="match status" value="1"/>
</dbReference>
<sequence length="265" mass="29261">MRLKIRHTTRYAFDDPVIYGLQQLRKTPKNGPEQRVIAWKTTVEGGVKELSFEDHHRNTVELISFEKDVTELVVRCEGEVEVLDSSGVIGPHRGPSPLWLFRRATPRTRAGQGCRALVREVKGEGDLDRLHALLRMVHGAVGYEIGVSRPDWTAEDAVTAGKGVCQDHAHVFVACAREMGFPARYVSGYLMTGDRVQHEASHAWAEAHVEGLGWVGFDVSNEMSPDERYVRVATGLDYAEAAPVTGSRMGGTGEALSVEIEVAQQ</sequence>
<dbReference type="GO" id="GO:0008233">
    <property type="term" value="F:peptidase activity"/>
    <property type="evidence" value="ECO:0007669"/>
    <property type="project" value="UniProtKB-KW"/>
</dbReference>